<dbReference type="EMBL" id="CP018092">
    <property type="protein sequence ID" value="ATS19308.1"/>
    <property type="molecule type" value="Genomic_DNA"/>
</dbReference>
<evidence type="ECO:0000313" key="1">
    <source>
        <dbReference type="EMBL" id="ATS19308.1"/>
    </source>
</evidence>
<keyword evidence="2" id="KW-1185">Reference proteome</keyword>
<evidence type="ECO:0000313" key="2">
    <source>
        <dbReference type="Proteomes" id="UP000231057"/>
    </source>
</evidence>
<organism evidence="1 2">
    <name type="scientific">Parathermosynechococcus lividus PCC 6715</name>
    <dbReference type="NCBI Taxonomy" id="1917166"/>
    <lineage>
        <taxon>Bacteria</taxon>
        <taxon>Bacillati</taxon>
        <taxon>Cyanobacteriota</taxon>
        <taxon>Cyanophyceae</taxon>
        <taxon>Acaryochloridales</taxon>
        <taxon>Thermosynechococcaceae</taxon>
        <taxon>Parathermosynechococcus</taxon>
    </lineage>
</organism>
<dbReference type="OrthoDB" id="593307at2"/>
<gene>
    <name evidence="1" type="ORF">BRW62_11855</name>
</gene>
<protein>
    <submittedName>
        <fullName evidence="1">Uncharacterized protein</fullName>
    </submittedName>
</protein>
<proteinExistence type="predicted"/>
<sequence>MMRNSLSLLNYPLAVGRGVLITLLLAALVNPLPALANRGGGRGNLGGALNRERNLSNRVNRNNLWNLEGNANINRNVIRNRNNRPNSIRNIDRTNLNIDRRNRNWNNINVDRRNRNWNNVNINNRSWRNNRWNNNNIIVNPRWRPGWNHWWWNGNRPWYPTPRYWGGGFWGNLAIGLSSAAVAGAVAGSIANANNNPQVVVVNNSPGGQLLSSYELVQVPCSTSANLVVIAGPSDSVICARPTAAVPAGFYTVDTANLALIPDV</sequence>
<dbReference type="KEGG" id="slw:BRW62_11855"/>
<reference evidence="2" key="2">
    <citation type="journal article" date="2022" name="Front. Microbiol.">
        <title>Comparative Genomic Analysis Revealed Distinct Molecular Components and Organization of CO2-Concentrating Mechanism in Thermophilic Cyanobacteria.</title>
        <authorList>
            <person name="Tang J."/>
            <person name="Zhou H."/>
            <person name="Yao D."/>
            <person name="Riaz S."/>
            <person name="You D."/>
            <person name="Klepacz-Smolka A."/>
            <person name="Daroch M."/>
        </authorList>
    </citation>
    <scope>NUCLEOTIDE SEQUENCE [LARGE SCALE GENOMIC DNA]</scope>
    <source>
        <strain evidence="2">PCC 6715</strain>
    </source>
</reference>
<accession>A0A2D2Q475</accession>
<dbReference type="Proteomes" id="UP000231057">
    <property type="component" value="Chromosome"/>
</dbReference>
<dbReference type="RefSeq" id="WP_099799644.1">
    <property type="nucleotide sequence ID" value="NZ_CP018092.1"/>
</dbReference>
<dbReference type="AlphaFoldDB" id="A0A2D2Q475"/>
<name>A0A2D2Q475_PARLV</name>
<reference evidence="1 2" key="1">
    <citation type="submission" date="2016-11" db="EMBL/GenBank/DDBJ databases">
        <title>Complete genome sequence of thermophilic cyanobacteria strain Synechococcus sp. PCC6715.</title>
        <authorList>
            <person name="Tang J."/>
            <person name="Daroch M."/>
            <person name="Liang Y."/>
            <person name="Jiang D."/>
            <person name="Shah M."/>
        </authorList>
    </citation>
    <scope>NUCLEOTIDE SEQUENCE [LARGE SCALE GENOMIC DNA]</scope>
    <source>
        <strain evidence="1 2">PCC 6715</strain>
    </source>
</reference>